<dbReference type="OrthoDB" id="9156782at2"/>
<organism evidence="1 2">
    <name type="scientific">Pararobbsia silviterrae</name>
    <dbReference type="NCBI Taxonomy" id="1792498"/>
    <lineage>
        <taxon>Bacteria</taxon>
        <taxon>Pseudomonadati</taxon>
        <taxon>Pseudomonadota</taxon>
        <taxon>Betaproteobacteria</taxon>
        <taxon>Burkholderiales</taxon>
        <taxon>Burkholderiaceae</taxon>
        <taxon>Pararobbsia</taxon>
    </lineage>
</organism>
<keyword evidence="2" id="KW-1185">Reference proteome</keyword>
<dbReference type="EMBL" id="RBZU01000022">
    <property type="protein sequence ID" value="RKP44087.1"/>
    <property type="molecule type" value="Genomic_DNA"/>
</dbReference>
<dbReference type="AlphaFoldDB" id="A0A494X060"/>
<evidence type="ECO:0000313" key="2">
    <source>
        <dbReference type="Proteomes" id="UP000270342"/>
    </source>
</evidence>
<proteinExistence type="predicted"/>
<reference evidence="1 2" key="1">
    <citation type="submission" date="2018-10" db="EMBL/GenBank/DDBJ databases">
        <title>Robbsia sp. DHC34, isolated from soil.</title>
        <authorList>
            <person name="Gao Z.-H."/>
            <person name="Qiu L.-H."/>
        </authorList>
    </citation>
    <scope>NUCLEOTIDE SEQUENCE [LARGE SCALE GENOMIC DNA]</scope>
    <source>
        <strain evidence="1 2">DHC34</strain>
    </source>
</reference>
<evidence type="ECO:0000313" key="1">
    <source>
        <dbReference type="EMBL" id="RKP44087.1"/>
    </source>
</evidence>
<protein>
    <submittedName>
        <fullName evidence="1">Uncharacterized protein</fullName>
    </submittedName>
</protein>
<dbReference type="RefSeq" id="WP_121091443.1">
    <property type="nucleotide sequence ID" value="NZ_RBZU01000022.1"/>
</dbReference>
<sequence>MNVATRLKAFTKTVVIVDDNYKDPNLDSIEDTEWAELRAVSTDDWTSVAGLQFPGMTSPRELRKNKNDLARAWGLYKNDTAEFAVLDPIFAHLFNQYQAELKQLIPLTNFLKNDAQLELRCHPNLQAASDDIRRCKLIFLDFFIEQTSPDDVIANLKEFGDLLERDVQEQGNAEGRFVYLMSSNLPLDKMEQFRRTTKLKSAFFRFVQKRDLSADWLQRDLGSKLELYKDMRGLSKYLDTFQSQIRRASESIRDEISSIELHDLTLLHSLRLEQESEGLGEYLNWLFSEALAAKIRGELALHSAARGVSDIEVLPFNGDVQPNSGLLDLYADVTFATRNRAEKNPELRFGDVIAERSDTALAFNYPRPFDRRSNTIRKFGATRRPLRRHLSTKILARIDSANHLGERLATSSNYRRRGRNHSTRFAQDGLLLVISPACDLQRCSPDYQVMLVRGDIVVRSPNLNDLLTAKAFAGGFHLLREKIGRDVTYLLVKWDSSRTVMISAHELSDRSAYFVRGRLNELLCHEMKEAALRHLGRVGVPVDPSFSVALAGKIKLKVGANSSQTFEIPDTFIAGIRVEGNKNNLHRYVLSRSLGEWLRGELEQFKNDDGVLLPKLQKILQFLDGVSVAQCSFDDTKNGVMVAENSLKIRFVKRIDEETTFKMENELLLYPRKSA</sequence>
<dbReference type="Proteomes" id="UP000270342">
    <property type="component" value="Unassembled WGS sequence"/>
</dbReference>
<gene>
    <name evidence="1" type="ORF">D7S86_28130</name>
</gene>
<name>A0A494X060_9BURK</name>
<comment type="caution">
    <text evidence="1">The sequence shown here is derived from an EMBL/GenBank/DDBJ whole genome shotgun (WGS) entry which is preliminary data.</text>
</comment>
<accession>A0A494X060</accession>